<evidence type="ECO:0000256" key="8">
    <source>
        <dbReference type="ARBA" id="ARBA00022842"/>
    </source>
</evidence>
<dbReference type="GO" id="GO:0003677">
    <property type="term" value="F:DNA binding"/>
    <property type="evidence" value="ECO:0007669"/>
    <property type="project" value="InterPro"/>
</dbReference>
<keyword evidence="6" id="KW-0378">Hydrolase</keyword>
<dbReference type="InterPro" id="IPR036691">
    <property type="entry name" value="Endo/exonu/phosph_ase_sf"/>
</dbReference>
<evidence type="ECO:0000256" key="12">
    <source>
        <dbReference type="PIRSR" id="PIRSR604808-3"/>
    </source>
</evidence>
<evidence type="ECO:0000259" key="15">
    <source>
        <dbReference type="PROSITE" id="PS51999"/>
    </source>
</evidence>
<name>A0AAN6UKI9_9PEZI</name>
<dbReference type="SUPFAM" id="SSF56219">
    <property type="entry name" value="DNase I-like"/>
    <property type="match status" value="1"/>
</dbReference>
<evidence type="ECO:0000256" key="6">
    <source>
        <dbReference type="ARBA" id="ARBA00022801"/>
    </source>
</evidence>
<feature type="binding site" evidence="11">
    <location>
        <position position="312"/>
    </location>
    <ligand>
        <name>Mg(2+)</name>
        <dbReference type="ChEBI" id="CHEBI:18420"/>
        <label>1</label>
    </ligand>
</feature>
<dbReference type="Pfam" id="PF06839">
    <property type="entry name" value="Zn_ribbon_GRF"/>
    <property type="match status" value="1"/>
</dbReference>
<feature type="compositionally biased region" description="Basic and acidic residues" evidence="14">
    <location>
        <begin position="408"/>
        <end position="417"/>
    </location>
</feature>
<feature type="compositionally biased region" description="Low complexity" evidence="14">
    <location>
        <begin position="519"/>
        <end position="534"/>
    </location>
</feature>
<feature type="binding site" evidence="11">
    <location>
        <position position="197"/>
    </location>
    <ligand>
        <name>Mg(2+)</name>
        <dbReference type="ChEBI" id="CHEBI:18420"/>
        <label>1</label>
    </ligand>
</feature>
<evidence type="ECO:0000256" key="9">
    <source>
        <dbReference type="ARBA" id="ARBA00023242"/>
    </source>
</evidence>
<dbReference type="EMBL" id="MU853412">
    <property type="protein sequence ID" value="KAK4133411.1"/>
    <property type="molecule type" value="Genomic_DNA"/>
</dbReference>
<keyword evidence="9" id="KW-0539">Nucleus</keyword>
<organism evidence="16 17">
    <name type="scientific">Trichocladium antarcticum</name>
    <dbReference type="NCBI Taxonomy" id="1450529"/>
    <lineage>
        <taxon>Eukaryota</taxon>
        <taxon>Fungi</taxon>
        <taxon>Dikarya</taxon>
        <taxon>Ascomycota</taxon>
        <taxon>Pezizomycotina</taxon>
        <taxon>Sordariomycetes</taxon>
        <taxon>Sordariomycetidae</taxon>
        <taxon>Sordariales</taxon>
        <taxon>Chaetomiaceae</taxon>
        <taxon>Trichocladium</taxon>
    </lineage>
</organism>
<evidence type="ECO:0000256" key="2">
    <source>
        <dbReference type="ARBA" id="ARBA00007092"/>
    </source>
</evidence>
<comment type="similarity">
    <text evidence="2">Belongs to the DNA repair enzymes AP/ExoA family.</text>
</comment>
<dbReference type="GO" id="GO:0003906">
    <property type="term" value="F:DNA-(apurinic or apyrimidinic site) endonuclease activity"/>
    <property type="evidence" value="ECO:0007669"/>
    <property type="project" value="TreeGrafter"/>
</dbReference>
<keyword evidence="4 11" id="KW-0479">Metal-binding</keyword>
<keyword evidence="5 13" id="KW-0863">Zinc-finger</keyword>
<evidence type="ECO:0000256" key="1">
    <source>
        <dbReference type="ARBA" id="ARBA00001936"/>
    </source>
</evidence>
<dbReference type="PROSITE" id="PS51435">
    <property type="entry name" value="AP_NUCLEASE_F1_4"/>
    <property type="match status" value="1"/>
</dbReference>
<keyword evidence="11" id="KW-0464">Manganese</keyword>
<feature type="compositionally biased region" description="Low complexity" evidence="14">
    <location>
        <begin position="382"/>
        <end position="395"/>
    </location>
</feature>
<dbReference type="Gene3D" id="3.60.10.10">
    <property type="entry name" value="Endonuclease/exonuclease/phosphatase"/>
    <property type="match status" value="1"/>
</dbReference>
<feature type="site" description="Transition state stabilizer" evidence="12">
    <location>
        <position position="197"/>
    </location>
</feature>
<dbReference type="PANTHER" id="PTHR22748:SF4">
    <property type="entry name" value="DNA-(APURINIC OR APYRIMIDINIC SITE) ENDONUCLEASE 2"/>
    <property type="match status" value="1"/>
</dbReference>
<evidence type="ECO:0000313" key="16">
    <source>
        <dbReference type="EMBL" id="KAK4133411.1"/>
    </source>
</evidence>
<keyword evidence="17" id="KW-1185">Reference proteome</keyword>
<dbReference type="CDD" id="cd09088">
    <property type="entry name" value="Ape2-like_AP-endo"/>
    <property type="match status" value="1"/>
</dbReference>
<feature type="active site" evidence="10">
    <location>
        <position position="156"/>
    </location>
</feature>
<feature type="active site" description="Proton donor/acceptor" evidence="10">
    <location>
        <position position="195"/>
    </location>
</feature>
<evidence type="ECO:0000256" key="11">
    <source>
        <dbReference type="PIRSR" id="PIRSR604808-2"/>
    </source>
</evidence>
<feature type="compositionally biased region" description="Polar residues" evidence="14">
    <location>
        <begin position="479"/>
        <end position="494"/>
    </location>
</feature>
<dbReference type="InterPro" id="IPR010666">
    <property type="entry name" value="Znf_GRF"/>
</dbReference>
<accession>A0AAN6UKI9</accession>
<comment type="cofactor">
    <cofactor evidence="1">
        <name>Mn(2+)</name>
        <dbReference type="ChEBI" id="CHEBI:29035"/>
    </cofactor>
</comment>
<feature type="domain" description="GRF-type" evidence="15">
    <location>
        <begin position="589"/>
        <end position="641"/>
    </location>
</feature>
<feature type="compositionally biased region" description="Low complexity" evidence="14">
    <location>
        <begin position="428"/>
        <end position="451"/>
    </location>
</feature>
<dbReference type="GO" id="GO:0008311">
    <property type="term" value="F:double-stranded DNA 3'-5' DNA exonuclease activity"/>
    <property type="evidence" value="ECO:0007669"/>
    <property type="project" value="TreeGrafter"/>
</dbReference>
<dbReference type="AlphaFoldDB" id="A0AAN6UKI9"/>
<proteinExistence type="inferred from homology"/>
<sequence>MPLRITTWNVNGIRNPFGYQPWRENRTFQAMFDVLEADIVVMQETKIQRKDLRDDMVLVPGWDVFFSLPKYKKGYSGVAIYTRSSKCCPIRAEEGITGVLCPPNSSTKFRDLPADQQIGGYPTPGQLSASIDEPTLDSEGRCVVLEFPAFVLIGVYSPATRDETRTEFRQGYIDAIDVRVRNLVAMGKQVFLCGDLNIIRSELDTAGLAEWLRKEAMTLDTFISTPSRRFFNQLLFGGRVIGERDEGREEPILWDLCREFHPARTGMYTCWETRKNARPGNFGSRIDYVLCSSAIKDWFIDSNIQEGLLGSDHCPVYATINDMVNLEGAKVYVEDVMNPPGMFRDGKRLREWSPKDHLPTSAKLIPEFDRRQSIRDMFFKNSTPAAKTSSPSTPANNQDTGGPVGAVFDKEPADISLKDSIPPASQPLNRAAASTTLTTTTPSNTAPATSRKSPLPKRQAESSTASGRPPKKGKAALNRENSTKAASGLAQSSLKGFFKPKTPTPGDSPANRSDSTGDSTPTLAPAPMSAAMALNRGPWGGALSSEPASESDALAERSISDSATEKVFDPIEAKESWSKLLGKRVVPKCEHGDECQMLVTKKAGINCGRSFFMCAHPLGPSGDKETGTEFRCATFIWSSDWSGRR</sequence>
<dbReference type="InterPro" id="IPR004808">
    <property type="entry name" value="AP_endonuc_1"/>
</dbReference>
<feature type="site" description="Interaction with DNA substrate" evidence="12">
    <location>
        <position position="313"/>
    </location>
</feature>
<dbReference type="FunFam" id="3.60.10.10:FF:000079">
    <property type="entry name" value="DNA-(apurinic or apyrimidinic site) lyase"/>
    <property type="match status" value="1"/>
</dbReference>
<reference evidence="16" key="2">
    <citation type="submission" date="2023-05" db="EMBL/GenBank/DDBJ databases">
        <authorList>
            <consortium name="Lawrence Berkeley National Laboratory"/>
            <person name="Steindorff A."/>
            <person name="Hensen N."/>
            <person name="Bonometti L."/>
            <person name="Westerberg I."/>
            <person name="Brannstrom I.O."/>
            <person name="Guillou S."/>
            <person name="Cros-Aarteil S."/>
            <person name="Calhoun S."/>
            <person name="Haridas S."/>
            <person name="Kuo A."/>
            <person name="Mondo S."/>
            <person name="Pangilinan J."/>
            <person name="Riley R."/>
            <person name="Labutti K."/>
            <person name="Andreopoulos B."/>
            <person name="Lipzen A."/>
            <person name="Chen C."/>
            <person name="Yanf M."/>
            <person name="Daum C."/>
            <person name="Ng V."/>
            <person name="Clum A."/>
            <person name="Ohm R."/>
            <person name="Martin F."/>
            <person name="Silar P."/>
            <person name="Natvig D."/>
            <person name="Lalanne C."/>
            <person name="Gautier V."/>
            <person name="Ament-Velasquez S.L."/>
            <person name="Kruys A."/>
            <person name="Hutchinson M.I."/>
            <person name="Powell A.J."/>
            <person name="Barry K."/>
            <person name="Miller A.N."/>
            <person name="Grigoriev I.V."/>
            <person name="Debuchy R."/>
            <person name="Gladieux P."/>
            <person name="Thoren M.H."/>
            <person name="Johannesson H."/>
        </authorList>
    </citation>
    <scope>NUCLEOTIDE SEQUENCE</scope>
    <source>
        <strain evidence="16">CBS 123565</strain>
    </source>
</reference>
<evidence type="ECO:0000256" key="5">
    <source>
        <dbReference type="ARBA" id="ARBA00022771"/>
    </source>
</evidence>
<feature type="binding site" evidence="11">
    <location>
        <position position="313"/>
    </location>
    <ligand>
        <name>Mg(2+)</name>
        <dbReference type="ChEBI" id="CHEBI:18420"/>
        <label>1</label>
    </ligand>
</feature>
<feature type="active site" description="Proton acceptor" evidence="10">
    <location>
        <position position="313"/>
    </location>
</feature>
<evidence type="ECO:0000256" key="14">
    <source>
        <dbReference type="SAM" id="MobiDB-lite"/>
    </source>
</evidence>
<evidence type="ECO:0000313" key="17">
    <source>
        <dbReference type="Proteomes" id="UP001304895"/>
    </source>
</evidence>
<dbReference type="InterPro" id="IPR005135">
    <property type="entry name" value="Endo/exonuclease/phosphatase"/>
</dbReference>
<evidence type="ECO:0000256" key="13">
    <source>
        <dbReference type="PROSITE-ProRule" id="PRU01343"/>
    </source>
</evidence>
<dbReference type="PROSITE" id="PS00726">
    <property type="entry name" value="AP_NUCLEASE_F1_1"/>
    <property type="match status" value="1"/>
</dbReference>
<evidence type="ECO:0000256" key="10">
    <source>
        <dbReference type="PIRSR" id="PIRSR604808-1"/>
    </source>
</evidence>
<evidence type="ECO:0000256" key="3">
    <source>
        <dbReference type="ARBA" id="ARBA00013541"/>
    </source>
</evidence>
<feature type="compositionally biased region" description="Basic and acidic residues" evidence="14">
    <location>
        <begin position="554"/>
        <end position="563"/>
    </location>
</feature>
<protein>
    <recommendedName>
        <fullName evidence="3">DNA-(apurinic or apyrimidinic site) endonuclease 2</fullName>
    </recommendedName>
</protein>
<dbReference type="PANTHER" id="PTHR22748">
    <property type="entry name" value="AP ENDONUCLEASE"/>
    <property type="match status" value="1"/>
</dbReference>
<evidence type="ECO:0000256" key="7">
    <source>
        <dbReference type="ARBA" id="ARBA00022833"/>
    </source>
</evidence>
<dbReference type="GO" id="GO:0008270">
    <property type="term" value="F:zinc ion binding"/>
    <property type="evidence" value="ECO:0007669"/>
    <property type="project" value="UniProtKB-KW"/>
</dbReference>
<feature type="binding site" evidence="11">
    <location>
        <position position="195"/>
    </location>
    <ligand>
        <name>Mg(2+)</name>
        <dbReference type="ChEBI" id="CHEBI:18420"/>
        <label>1</label>
    </ligand>
</feature>
<gene>
    <name evidence="16" type="ORF">BT67DRAFT_442858</name>
</gene>
<dbReference type="PROSITE" id="PS00728">
    <property type="entry name" value="AP_NUCLEASE_F1_3"/>
    <property type="match status" value="1"/>
</dbReference>
<feature type="binding site" evidence="11">
    <location>
        <position position="9"/>
    </location>
    <ligand>
        <name>Mg(2+)</name>
        <dbReference type="ChEBI" id="CHEBI:18420"/>
        <label>1</label>
    </ligand>
</feature>
<dbReference type="Pfam" id="PF03372">
    <property type="entry name" value="Exo_endo_phos"/>
    <property type="match status" value="1"/>
</dbReference>
<feature type="region of interest" description="Disordered" evidence="14">
    <location>
        <begin position="382"/>
        <end position="563"/>
    </location>
</feature>
<dbReference type="GO" id="GO:0005634">
    <property type="term" value="C:nucleus"/>
    <property type="evidence" value="ECO:0007669"/>
    <property type="project" value="TreeGrafter"/>
</dbReference>
<comment type="caution">
    <text evidence="16">The sequence shown here is derived from an EMBL/GenBank/DDBJ whole genome shotgun (WGS) entry which is preliminary data.</text>
</comment>
<keyword evidence="7" id="KW-0862">Zinc</keyword>
<feature type="binding site" evidence="11">
    <location>
        <position position="44"/>
    </location>
    <ligand>
        <name>Mg(2+)</name>
        <dbReference type="ChEBI" id="CHEBI:18420"/>
        <label>1</label>
    </ligand>
</feature>
<dbReference type="Proteomes" id="UP001304895">
    <property type="component" value="Unassembled WGS sequence"/>
</dbReference>
<keyword evidence="8 11" id="KW-0460">Magnesium</keyword>
<dbReference type="InterPro" id="IPR020848">
    <property type="entry name" value="AP_endonuclease_F1_CS"/>
</dbReference>
<dbReference type="PROSITE" id="PS51999">
    <property type="entry name" value="ZF_GRF"/>
    <property type="match status" value="1"/>
</dbReference>
<dbReference type="GO" id="GO:0006284">
    <property type="term" value="P:base-excision repair"/>
    <property type="evidence" value="ECO:0007669"/>
    <property type="project" value="TreeGrafter"/>
</dbReference>
<dbReference type="InterPro" id="IPR020847">
    <property type="entry name" value="AP_endonuclease_F1_BS"/>
</dbReference>
<evidence type="ECO:0000256" key="4">
    <source>
        <dbReference type="ARBA" id="ARBA00022723"/>
    </source>
</evidence>
<feature type="site" description="Important for catalytic activity" evidence="12">
    <location>
        <position position="287"/>
    </location>
</feature>
<reference evidence="16" key="1">
    <citation type="journal article" date="2023" name="Mol. Phylogenet. Evol.">
        <title>Genome-scale phylogeny and comparative genomics of the fungal order Sordariales.</title>
        <authorList>
            <person name="Hensen N."/>
            <person name="Bonometti L."/>
            <person name="Westerberg I."/>
            <person name="Brannstrom I.O."/>
            <person name="Guillou S."/>
            <person name="Cros-Aarteil S."/>
            <person name="Calhoun S."/>
            <person name="Haridas S."/>
            <person name="Kuo A."/>
            <person name="Mondo S."/>
            <person name="Pangilinan J."/>
            <person name="Riley R."/>
            <person name="LaButti K."/>
            <person name="Andreopoulos B."/>
            <person name="Lipzen A."/>
            <person name="Chen C."/>
            <person name="Yan M."/>
            <person name="Daum C."/>
            <person name="Ng V."/>
            <person name="Clum A."/>
            <person name="Steindorff A."/>
            <person name="Ohm R.A."/>
            <person name="Martin F."/>
            <person name="Silar P."/>
            <person name="Natvig D.O."/>
            <person name="Lalanne C."/>
            <person name="Gautier V."/>
            <person name="Ament-Velasquez S.L."/>
            <person name="Kruys A."/>
            <person name="Hutchinson M.I."/>
            <person name="Powell A.J."/>
            <person name="Barry K."/>
            <person name="Miller A.N."/>
            <person name="Grigoriev I.V."/>
            <person name="Debuchy R."/>
            <person name="Gladieux P."/>
            <person name="Hiltunen Thoren M."/>
            <person name="Johannesson H."/>
        </authorList>
    </citation>
    <scope>NUCLEOTIDE SEQUENCE</scope>
    <source>
        <strain evidence="16">CBS 123565</strain>
    </source>
</reference>
<comment type="cofactor">
    <cofactor evidence="11">
        <name>Mg(2+)</name>
        <dbReference type="ChEBI" id="CHEBI:18420"/>
    </cofactor>
    <cofactor evidence="11">
        <name>Mn(2+)</name>
        <dbReference type="ChEBI" id="CHEBI:29035"/>
    </cofactor>
    <text evidence="11">Probably binds two magnesium or manganese ions per subunit.</text>
</comment>
<dbReference type="GO" id="GO:0008081">
    <property type="term" value="F:phosphoric diester hydrolase activity"/>
    <property type="evidence" value="ECO:0007669"/>
    <property type="project" value="TreeGrafter"/>
</dbReference>